<reference evidence="3" key="2">
    <citation type="submission" date="2013-07" db="EMBL/GenBank/DDBJ databases">
        <authorList>
            <consortium name="The Broad Institute Genome Sequencing Platform"/>
            <person name="Cuomo C."/>
            <person name="Litvintseva A."/>
            <person name="Chen Y."/>
            <person name="Heitman J."/>
            <person name="Sun S."/>
            <person name="Springer D."/>
            <person name="Dromer F."/>
            <person name="Young S.K."/>
            <person name="Zeng Q."/>
            <person name="Gargeya S."/>
            <person name="Fitzgerald M."/>
            <person name="Abouelleil A."/>
            <person name="Alvarado L."/>
            <person name="Berlin A.M."/>
            <person name="Chapman S.B."/>
            <person name="Dewar J."/>
            <person name="Goldberg J."/>
            <person name="Griggs A."/>
            <person name="Gujja S."/>
            <person name="Hansen M."/>
            <person name="Howarth C."/>
            <person name="Imamovic A."/>
            <person name="Larimer J."/>
            <person name="McCowan C."/>
            <person name="Murphy C."/>
            <person name="Pearson M."/>
            <person name="Priest M."/>
            <person name="Roberts A."/>
            <person name="Saif S."/>
            <person name="Shea T."/>
            <person name="Sykes S."/>
            <person name="Wortman J."/>
            <person name="Nusbaum C."/>
            <person name="Birren B."/>
        </authorList>
    </citation>
    <scope>NUCLEOTIDE SEQUENCE</scope>
    <source>
        <strain evidence="3">CBS 10117</strain>
    </source>
</reference>
<dbReference type="EMBL" id="KI894027">
    <property type="protein sequence ID" value="OBR88730.1"/>
    <property type="molecule type" value="Genomic_DNA"/>
</dbReference>
<dbReference type="Proteomes" id="UP000078595">
    <property type="component" value="Chromosome 1"/>
</dbReference>
<dbReference type="EMBL" id="CP144530">
    <property type="protein sequence ID" value="WWC58011.1"/>
    <property type="molecule type" value="Genomic_DNA"/>
</dbReference>
<sequence length="76" mass="7774">MTDSSDTSYSIQASDDSFCEDVLQLEASGALTDKAEGTRPAPKASAPAIGAASVPSLASPEMEHSSPLIFTNGEDV</sequence>
<feature type="region of interest" description="Disordered" evidence="1">
    <location>
        <begin position="30"/>
        <end position="76"/>
    </location>
</feature>
<dbReference type="GeneID" id="28964246"/>
<accession>A0A1A6AF83</accession>
<evidence type="ECO:0000256" key="1">
    <source>
        <dbReference type="SAM" id="MobiDB-lite"/>
    </source>
</evidence>
<reference evidence="2" key="1">
    <citation type="submission" date="2013-07" db="EMBL/GenBank/DDBJ databases">
        <title>The Genome Sequence of Cryptococcus dejecticola CBS10117.</title>
        <authorList>
            <consortium name="The Broad Institute Genome Sequencing Platform"/>
            <person name="Cuomo C."/>
            <person name="Litvintseva A."/>
            <person name="Chen Y."/>
            <person name="Heitman J."/>
            <person name="Sun S."/>
            <person name="Springer D."/>
            <person name="Dromer F."/>
            <person name="Young S.K."/>
            <person name="Zeng Q."/>
            <person name="Gargeya S."/>
            <person name="Fitzgerald M."/>
            <person name="Abouelleil A."/>
            <person name="Alvarado L."/>
            <person name="Berlin A.M."/>
            <person name="Chapman S.B."/>
            <person name="Dewar J."/>
            <person name="Goldberg J."/>
            <person name="Griggs A."/>
            <person name="Gujja S."/>
            <person name="Hansen M."/>
            <person name="Howarth C."/>
            <person name="Imamovic A."/>
            <person name="Larimer J."/>
            <person name="McCowan C."/>
            <person name="Murphy C."/>
            <person name="Pearson M."/>
            <person name="Priest M."/>
            <person name="Roberts A."/>
            <person name="Saif S."/>
            <person name="Shea T."/>
            <person name="Sykes S."/>
            <person name="Wortman J."/>
            <person name="Nusbaum C."/>
            <person name="Birren B."/>
        </authorList>
    </citation>
    <scope>NUCLEOTIDE SEQUENCE [LARGE SCALE GENOMIC DNA]</scope>
    <source>
        <strain evidence="2">CBS 10117</strain>
    </source>
</reference>
<proteinExistence type="predicted"/>
<protein>
    <submittedName>
        <fullName evidence="2">Uncharacterized protein</fullName>
    </submittedName>
</protein>
<dbReference type="AlphaFoldDB" id="A0A1A6AF83"/>
<keyword evidence="4" id="KW-1185">Reference proteome</keyword>
<dbReference type="VEuPathDB" id="FungiDB:I303_00547"/>
<evidence type="ECO:0000313" key="2">
    <source>
        <dbReference type="EMBL" id="OBR88730.1"/>
    </source>
</evidence>
<evidence type="ECO:0000313" key="3">
    <source>
        <dbReference type="EMBL" id="WWC58011.1"/>
    </source>
</evidence>
<name>A0A1A6AF83_9TREE</name>
<dbReference type="KEGG" id="kdj:28964246"/>
<feature type="compositionally biased region" description="Low complexity" evidence="1">
    <location>
        <begin position="40"/>
        <end position="56"/>
    </location>
</feature>
<reference evidence="3" key="3">
    <citation type="submission" date="2024-02" db="EMBL/GenBank/DDBJ databases">
        <title>Comparative genomics of Cryptococcus and Kwoniella reveals pathogenesis evolution and contrasting modes of karyotype evolution via chromosome fusion or intercentromeric recombination.</title>
        <authorList>
            <person name="Coelho M.A."/>
            <person name="David-Palma M."/>
            <person name="Shea T."/>
            <person name="Bowers K."/>
            <person name="McGinley-Smith S."/>
            <person name="Mohammad A.W."/>
            <person name="Gnirke A."/>
            <person name="Yurkov A.M."/>
            <person name="Nowrousian M."/>
            <person name="Sun S."/>
            <person name="Cuomo C.A."/>
            <person name="Heitman J."/>
        </authorList>
    </citation>
    <scope>NUCLEOTIDE SEQUENCE</scope>
    <source>
        <strain evidence="3">CBS 10117</strain>
    </source>
</reference>
<organism evidence="2">
    <name type="scientific">Kwoniella dejecticola CBS 10117</name>
    <dbReference type="NCBI Taxonomy" id="1296121"/>
    <lineage>
        <taxon>Eukaryota</taxon>
        <taxon>Fungi</taxon>
        <taxon>Dikarya</taxon>
        <taxon>Basidiomycota</taxon>
        <taxon>Agaricomycotina</taxon>
        <taxon>Tremellomycetes</taxon>
        <taxon>Tremellales</taxon>
        <taxon>Cryptococcaceae</taxon>
        <taxon>Kwoniella</taxon>
    </lineage>
</organism>
<dbReference type="RefSeq" id="XP_018266572.1">
    <property type="nucleotide sequence ID" value="XM_018403918.1"/>
</dbReference>
<gene>
    <name evidence="2" type="ORF">I303_00547</name>
    <name evidence="3" type="ORF">I303_100546</name>
</gene>
<evidence type="ECO:0000313" key="4">
    <source>
        <dbReference type="Proteomes" id="UP000078595"/>
    </source>
</evidence>